<name>A0ABQ5US32_9HYPH</name>
<comment type="similarity">
    <text evidence="2">Belongs to the peptidase M20A family. ArgE subfamily.</text>
</comment>
<gene>
    <name evidence="11" type="ORF">GCM10007879_19430</name>
</gene>
<evidence type="ECO:0000256" key="8">
    <source>
        <dbReference type="ARBA" id="ARBA00022833"/>
    </source>
</evidence>
<dbReference type="InterPro" id="IPR010169">
    <property type="entry name" value="AcOrn-deacetyl"/>
</dbReference>
<dbReference type="SUPFAM" id="SSF55031">
    <property type="entry name" value="Bacterial exopeptidase dimerisation domain"/>
    <property type="match status" value="1"/>
</dbReference>
<dbReference type="Pfam" id="PF01546">
    <property type="entry name" value="Peptidase_M20"/>
    <property type="match status" value="1"/>
</dbReference>
<keyword evidence="6" id="KW-0479">Metal-binding</keyword>
<evidence type="ECO:0000313" key="12">
    <source>
        <dbReference type="Proteomes" id="UP001161405"/>
    </source>
</evidence>
<protein>
    <submittedName>
        <fullName evidence="11">Acetylornithine deacetylase</fullName>
    </submittedName>
</protein>
<evidence type="ECO:0000256" key="5">
    <source>
        <dbReference type="ARBA" id="ARBA00022605"/>
    </source>
</evidence>
<proteinExistence type="inferred from homology"/>
<feature type="domain" description="Peptidase M20 dimerisation" evidence="10">
    <location>
        <begin position="172"/>
        <end position="282"/>
    </location>
</feature>
<comment type="caution">
    <text evidence="11">The sequence shown here is derived from an EMBL/GenBank/DDBJ whole genome shotgun (WGS) entry which is preliminary data.</text>
</comment>
<dbReference type="Proteomes" id="UP001161405">
    <property type="component" value="Unassembled WGS sequence"/>
</dbReference>
<evidence type="ECO:0000256" key="9">
    <source>
        <dbReference type="ARBA" id="ARBA00023285"/>
    </source>
</evidence>
<dbReference type="Pfam" id="PF07687">
    <property type="entry name" value="M20_dimer"/>
    <property type="match status" value="1"/>
</dbReference>
<comment type="cofactor">
    <cofactor evidence="1">
        <name>Zn(2+)</name>
        <dbReference type="ChEBI" id="CHEBI:29105"/>
    </cofactor>
</comment>
<dbReference type="PANTHER" id="PTHR43808">
    <property type="entry name" value="ACETYLORNITHINE DEACETYLASE"/>
    <property type="match status" value="1"/>
</dbReference>
<dbReference type="NCBIfam" id="TIGR01892">
    <property type="entry name" value="AcOrn-deacetyl"/>
    <property type="match status" value="1"/>
</dbReference>
<keyword evidence="4" id="KW-0055">Arginine biosynthesis</keyword>
<dbReference type="Gene3D" id="3.30.70.360">
    <property type="match status" value="1"/>
</dbReference>
<dbReference type="CDD" id="cd03894">
    <property type="entry name" value="M20_ArgE"/>
    <property type="match status" value="1"/>
</dbReference>
<sequence>MHDDFEQVFSKLIAFPTVSADSNLDLIHFVANRLNEVGAKIELQQDESGKKANIFATIGPDIAGGIVLSGHTDVVPVAGQNWSKDPFALTAHEGKYFGRGTCDMKGFLAVALNAAPLFSSLDLRVPIHFAFTYDEEVGCLGGQELAKLLRNRPHLPKAAIVGEPTKMQIVDGHKGCCEYTVQFEGLAGHGSMPEKGVNAAEYAARFVSKLMQLRELLKDRAPTNSKFDPPWTTINVGRLAGGSAHNVIVSQAEVDWEMRPVTALDAVWVKTTLQEFCDQTLLPEMRTIWPGANITNQTIGEILGLVPMQSNSAREIVARLTGTNETHLVAFGTEAGLFQQLGVETIVCGPGSIEQAHKADEFIEMAQIAACQNLLEKLAYSLAEG</sequence>
<dbReference type="InterPro" id="IPR050072">
    <property type="entry name" value="Peptidase_M20A"/>
</dbReference>
<organism evidence="11 12">
    <name type="scientific">Maritalea porphyrae</name>
    <dbReference type="NCBI Taxonomy" id="880732"/>
    <lineage>
        <taxon>Bacteria</taxon>
        <taxon>Pseudomonadati</taxon>
        <taxon>Pseudomonadota</taxon>
        <taxon>Alphaproteobacteria</taxon>
        <taxon>Hyphomicrobiales</taxon>
        <taxon>Devosiaceae</taxon>
        <taxon>Maritalea</taxon>
    </lineage>
</organism>
<evidence type="ECO:0000256" key="7">
    <source>
        <dbReference type="ARBA" id="ARBA00022801"/>
    </source>
</evidence>
<evidence type="ECO:0000313" key="11">
    <source>
        <dbReference type="EMBL" id="GLQ17694.1"/>
    </source>
</evidence>
<dbReference type="RefSeq" id="WP_284364027.1">
    <property type="nucleotide sequence ID" value="NZ_BSNI01000002.1"/>
</dbReference>
<evidence type="ECO:0000256" key="3">
    <source>
        <dbReference type="ARBA" id="ARBA00022490"/>
    </source>
</evidence>
<keyword evidence="5" id="KW-0028">Amino-acid biosynthesis</keyword>
<dbReference type="Gene3D" id="3.40.630.10">
    <property type="entry name" value="Zn peptidases"/>
    <property type="match status" value="1"/>
</dbReference>
<keyword evidence="12" id="KW-1185">Reference proteome</keyword>
<dbReference type="SUPFAM" id="SSF53187">
    <property type="entry name" value="Zn-dependent exopeptidases"/>
    <property type="match status" value="1"/>
</dbReference>
<accession>A0ABQ5US32</accession>
<evidence type="ECO:0000259" key="10">
    <source>
        <dbReference type="Pfam" id="PF07687"/>
    </source>
</evidence>
<keyword evidence="8" id="KW-0862">Zinc</keyword>
<evidence type="ECO:0000256" key="6">
    <source>
        <dbReference type="ARBA" id="ARBA00022723"/>
    </source>
</evidence>
<evidence type="ECO:0000256" key="1">
    <source>
        <dbReference type="ARBA" id="ARBA00001947"/>
    </source>
</evidence>
<dbReference type="PROSITE" id="PS00759">
    <property type="entry name" value="ARGE_DAPE_CPG2_2"/>
    <property type="match status" value="1"/>
</dbReference>
<keyword evidence="3" id="KW-0963">Cytoplasm</keyword>
<dbReference type="NCBIfam" id="NF005710">
    <property type="entry name" value="PRK07522.1"/>
    <property type="match status" value="1"/>
</dbReference>
<dbReference type="InterPro" id="IPR036264">
    <property type="entry name" value="Bact_exopeptidase_dim_dom"/>
</dbReference>
<evidence type="ECO:0000256" key="2">
    <source>
        <dbReference type="ARBA" id="ARBA00005691"/>
    </source>
</evidence>
<keyword evidence="7" id="KW-0378">Hydrolase</keyword>
<dbReference type="PANTHER" id="PTHR43808:SF31">
    <property type="entry name" value="N-ACETYL-L-CITRULLINE DEACETYLASE"/>
    <property type="match status" value="1"/>
</dbReference>
<keyword evidence="9" id="KW-0170">Cobalt</keyword>
<reference evidence="11" key="2">
    <citation type="submission" date="2023-01" db="EMBL/GenBank/DDBJ databases">
        <title>Draft genome sequence of Maritalea porphyrae strain NBRC 107169.</title>
        <authorList>
            <person name="Sun Q."/>
            <person name="Mori K."/>
        </authorList>
    </citation>
    <scope>NUCLEOTIDE SEQUENCE</scope>
    <source>
        <strain evidence="11">NBRC 107169</strain>
    </source>
</reference>
<reference evidence="11" key="1">
    <citation type="journal article" date="2014" name="Int. J. Syst. Evol. Microbiol.">
        <title>Complete genome of a new Firmicutes species belonging to the dominant human colonic microbiota ('Ruminococcus bicirculans') reveals two chromosomes and a selective capacity to utilize plant glucans.</title>
        <authorList>
            <consortium name="NISC Comparative Sequencing Program"/>
            <person name="Wegmann U."/>
            <person name="Louis P."/>
            <person name="Goesmann A."/>
            <person name="Henrissat B."/>
            <person name="Duncan S.H."/>
            <person name="Flint H.J."/>
        </authorList>
    </citation>
    <scope>NUCLEOTIDE SEQUENCE</scope>
    <source>
        <strain evidence="11">NBRC 107169</strain>
    </source>
</reference>
<dbReference type="InterPro" id="IPR001261">
    <property type="entry name" value="ArgE/DapE_CS"/>
</dbReference>
<dbReference type="InterPro" id="IPR011650">
    <property type="entry name" value="Peptidase_M20_dimer"/>
</dbReference>
<evidence type="ECO:0000256" key="4">
    <source>
        <dbReference type="ARBA" id="ARBA00022571"/>
    </source>
</evidence>
<dbReference type="EMBL" id="BSNI01000002">
    <property type="protein sequence ID" value="GLQ17694.1"/>
    <property type="molecule type" value="Genomic_DNA"/>
</dbReference>
<dbReference type="InterPro" id="IPR002933">
    <property type="entry name" value="Peptidase_M20"/>
</dbReference>